<comment type="caution">
    <text evidence="3">The sequence shown here is derived from an EMBL/GenBank/DDBJ whole genome shotgun (WGS) entry which is preliminary data.</text>
</comment>
<feature type="transmembrane region" description="Helical" evidence="1">
    <location>
        <begin position="145"/>
        <end position="169"/>
    </location>
</feature>
<reference evidence="4" key="1">
    <citation type="submission" date="2017-08" db="EMBL/GenBank/DDBJ databases">
        <authorList>
            <person name="Huang Z."/>
        </authorList>
    </citation>
    <scope>NUCLEOTIDE SEQUENCE [LARGE SCALE GENOMIC DNA]</scope>
    <source>
        <strain evidence="4">SA5d-4</strain>
    </source>
</reference>
<evidence type="ECO:0000313" key="4">
    <source>
        <dbReference type="Proteomes" id="UP000217083"/>
    </source>
</evidence>
<gene>
    <name evidence="3" type="ORF">CIB95_12050</name>
</gene>
<name>A0A263BS04_9BACI</name>
<feature type="domain" description="GGDEF" evidence="2">
    <location>
        <begin position="263"/>
        <end position="397"/>
    </location>
</feature>
<dbReference type="InterPro" id="IPR000160">
    <property type="entry name" value="GGDEF_dom"/>
</dbReference>
<keyword evidence="1" id="KW-1133">Transmembrane helix</keyword>
<dbReference type="CDD" id="cd01949">
    <property type="entry name" value="GGDEF"/>
    <property type="match status" value="1"/>
</dbReference>
<dbReference type="RefSeq" id="WP_094925514.1">
    <property type="nucleotide sequence ID" value="NZ_NPIA01000006.1"/>
</dbReference>
<accession>A0A263BS04</accession>
<dbReference type="GO" id="GO:1902201">
    <property type="term" value="P:negative regulation of bacterial-type flagellum-dependent cell motility"/>
    <property type="evidence" value="ECO:0007669"/>
    <property type="project" value="TreeGrafter"/>
</dbReference>
<reference evidence="3 4" key="2">
    <citation type="submission" date="2017-09" db="EMBL/GenBank/DDBJ databases">
        <title>Bacillus patelloidae sp. nov., isolated from the intestinal tract of a marine limpet.</title>
        <authorList>
            <person name="Liu R."/>
            <person name="Dong C."/>
            <person name="Shao Z."/>
        </authorList>
    </citation>
    <scope>NUCLEOTIDE SEQUENCE [LARGE SCALE GENOMIC DNA]</scope>
    <source>
        <strain evidence="3 4">SA5d-4</strain>
    </source>
</reference>
<dbReference type="PROSITE" id="PS50887">
    <property type="entry name" value="GGDEF"/>
    <property type="match status" value="1"/>
</dbReference>
<dbReference type="EMBL" id="NPIA01000006">
    <property type="protein sequence ID" value="OZM56501.1"/>
    <property type="molecule type" value="Genomic_DNA"/>
</dbReference>
<sequence>MKKHPLSTYAFIWFCNLLAITIFVLDFEHFNFSTETWVHFVIWTGIVVIARLGGLFAFTGSKLSYGWATAVEFAAVLILPFPLLCLTLLISTILIISKRVIDKHPEPFVGPDFNASNIVISGFISVNFFHFIMDGSFGEYSFAPTLALILATVSFALFQMSIITTIIALDEKINWFKAPTLTTDSLISETVFIFTGALLGKMYMADPFIIIFMLVPLLYLHKLLSRLKDAKLVYIDEKTGLYNYRYFDEKLTELFVKAEERMEPLSIIFVDMDHLREINNTYGHNVGDEAISVVGNIIHQEAGEDSICARFGGEEFVVILKDKGLLEGERVAERIRRKVEENILVVKDDQEVSLTISLGVATYPDTKMNLEDLVEAADKALYHAKNSGRNLVKVYTEEMGEIKASKLG</sequence>
<dbReference type="GO" id="GO:0005886">
    <property type="term" value="C:plasma membrane"/>
    <property type="evidence" value="ECO:0007669"/>
    <property type="project" value="TreeGrafter"/>
</dbReference>
<dbReference type="Gene3D" id="3.30.70.270">
    <property type="match status" value="1"/>
</dbReference>
<feature type="transmembrane region" description="Helical" evidence="1">
    <location>
        <begin position="7"/>
        <end position="25"/>
    </location>
</feature>
<dbReference type="AlphaFoldDB" id="A0A263BS04"/>
<dbReference type="GO" id="GO:0052621">
    <property type="term" value="F:diguanylate cyclase activity"/>
    <property type="evidence" value="ECO:0007669"/>
    <property type="project" value="TreeGrafter"/>
</dbReference>
<dbReference type="InterPro" id="IPR050469">
    <property type="entry name" value="Diguanylate_Cyclase"/>
</dbReference>
<dbReference type="FunFam" id="3.30.70.270:FF:000001">
    <property type="entry name" value="Diguanylate cyclase domain protein"/>
    <property type="match status" value="1"/>
</dbReference>
<dbReference type="PANTHER" id="PTHR45138">
    <property type="entry name" value="REGULATORY COMPONENTS OF SENSORY TRANSDUCTION SYSTEM"/>
    <property type="match status" value="1"/>
</dbReference>
<feature type="transmembrane region" description="Helical" evidence="1">
    <location>
        <begin position="70"/>
        <end position="95"/>
    </location>
</feature>
<organism evidence="3 4">
    <name type="scientific">Lottiidibacillus patelloidae</name>
    <dbReference type="NCBI Taxonomy" id="2670334"/>
    <lineage>
        <taxon>Bacteria</taxon>
        <taxon>Bacillati</taxon>
        <taxon>Bacillota</taxon>
        <taxon>Bacilli</taxon>
        <taxon>Bacillales</taxon>
        <taxon>Bacillaceae</taxon>
        <taxon>Lottiidibacillus</taxon>
    </lineage>
</organism>
<dbReference type="Proteomes" id="UP000217083">
    <property type="component" value="Unassembled WGS sequence"/>
</dbReference>
<dbReference type="SMART" id="SM00267">
    <property type="entry name" value="GGDEF"/>
    <property type="match status" value="1"/>
</dbReference>
<dbReference type="Pfam" id="PF00990">
    <property type="entry name" value="GGDEF"/>
    <property type="match status" value="1"/>
</dbReference>
<dbReference type="SUPFAM" id="SSF55073">
    <property type="entry name" value="Nucleotide cyclase"/>
    <property type="match status" value="1"/>
</dbReference>
<keyword evidence="1" id="KW-0812">Transmembrane</keyword>
<feature type="transmembrane region" description="Helical" evidence="1">
    <location>
        <begin position="115"/>
        <end position="133"/>
    </location>
</feature>
<dbReference type="InterPro" id="IPR029787">
    <property type="entry name" value="Nucleotide_cyclase"/>
</dbReference>
<dbReference type="PANTHER" id="PTHR45138:SF9">
    <property type="entry name" value="DIGUANYLATE CYCLASE DGCM-RELATED"/>
    <property type="match status" value="1"/>
</dbReference>
<proteinExistence type="predicted"/>
<dbReference type="NCBIfam" id="TIGR00254">
    <property type="entry name" value="GGDEF"/>
    <property type="match status" value="1"/>
</dbReference>
<dbReference type="GO" id="GO:0043709">
    <property type="term" value="P:cell adhesion involved in single-species biofilm formation"/>
    <property type="evidence" value="ECO:0007669"/>
    <property type="project" value="TreeGrafter"/>
</dbReference>
<dbReference type="InterPro" id="IPR043128">
    <property type="entry name" value="Rev_trsase/Diguanyl_cyclase"/>
</dbReference>
<protein>
    <recommendedName>
        <fullName evidence="2">GGDEF domain-containing protein</fullName>
    </recommendedName>
</protein>
<keyword evidence="1" id="KW-0472">Membrane</keyword>
<evidence type="ECO:0000256" key="1">
    <source>
        <dbReference type="SAM" id="Phobius"/>
    </source>
</evidence>
<keyword evidence="4" id="KW-1185">Reference proteome</keyword>
<evidence type="ECO:0000259" key="2">
    <source>
        <dbReference type="PROSITE" id="PS50887"/>
    </source>
</evidence>
<evidence type="ECO:0000313" key="3">
    <source>
        <dbReference type="EMBL" id="OZM56501.1"/>
    </source>
</evidence>
<feature type="transmembrane region" description="Helical" evidence="1">
    <location>
        <begin position="37"/>
        <end position="58"/>
    </location>
</feature>